<dbReference type="Proteomes" id="UP001460270">
    <property type="component" value="Unassembled WGS sequence"/>
</dbReference>
<dbReference type="AlphaFoldDB" id="A0AAW0N1R1"/>
<accession>A0AAW0N1R1</accession>
<evidence type="ECO:0000256" key="1">
    <source>
        <dbReference type="SAM" id="MobiDB-lite"/>
    </source>
</evidence>
<dbReference type="InterPro" id="IPR029438">
    <property type="entry name" value="HPS3_C"/>
</dbReference>
<comment type="caution">
    <text evidence="3">The sequence shown here is derived from an EMBL/GenBank/DDBJ whole genome shotgun (WGS) entry which is preliminary data.</text>
</comment>
<sequence length="152" mass="16622">MMDFYSSTSAQSILCGPSLSIASMVPLLEQISEDTLWGFSLHLLCATRRGHYNSSIEKLLDRCPQAIIAYANHHLQDRHMVGQEQAKKTLVVVSMETNSSEFLELIPDDGTAAYLFLTCSPAARGTSPPEPCTTRILNTPAPSKTPAPEDPE</sequence>
<feature type="region of interest" description="Disordered" evidence="1">
    <location>
        <begin position="124"/>
        <end position="152"/>
    </location>
</feature>
<dbReference type="EMBL" id="JBBPFD010000018">
    <property type="protein sequence ID" value="KAK7889038.1"/>
    <property type="molecule type" value="Genomic_DNA"/>
</dbReference>
<evidence type="ECO:0000259" key="2">
    <source>
        <dbReference type="Pfam" id="PF14763"/>
    </source>
</evidence>
<dbReference type="InterPro" id="IPR017216">
    <property type="entry name" value="HPS3"/>
</dbReference>
<evidence type="ECO:0000313" key="3">
    <source>
        <dbReference type="EMBL" id="KAK7889038.1"/>
    </source>
</evidence>
<protein>
    <recommendedName>
        <fullName evidence="2">BLOC-2 complex member HPS3 C-terminal domain-containing protein</fullName>
    </recommendedName>
</protein>
<keyword evidence="4" id="KW-1185">Reference proteome</keyword>
<name>A0AAW0N1R1_9GOBI</name>
<dbReference type="Pfam" id="PF14763">
    <property type="entry name" value="HPS3_C"/>
    <property type="match status" value="2"/>
</dbReference>
<organism evidence="3 4">
    <name type="scientific">Mugilogobius chulae</name>
    <name type="common">yellowstripe goby</name>
    <dbReference type="NCBI Taxonomy" id="88201"/>
    <lineage>
        <taxon>Eukaryota</taxon>
        <taxon>Metazoa</taxon>
        <taxon>Chordata</taxon>
        <taxon>Craniata</taxon>
        <taxon>Vertebrata</taxon>
        <taxon>Euteleostomi</taxon>
        <taxon>Actinopterygii</taxon>
        <taxon>Neopterygii</taxon>
        <taxon>Teleostei</taxon>
        <taxon>Neoteleostei</taxon>
        <taxon>Acanthomorphata</taxon>
        <taxon>Gobiaria</taxon>
        <taxon>Gobiiformes</taxon>
        <taxon>Gobioidei</taxon>
        <taxon>Gobiidae</taxon>
        <taxon>Gobionellinae</taxon>
        <taxon>Mugilogobius</taxon>
    </lineage>
</organism>
<dbReference type="PANTHER" id="PTHR28633">
    <property type="entry name" value="HERMANSKY-PUDLAK SYNDROME 3 PROTEIN"/>
    <property type="match status" value="1"/>
</dbReference>
<gene>
    <name evidence="3" type="ORF">WMY93_024598</name>
</gene>
<feature type="domain" description="BLOC-2 complex member HPS3 C-terminal" evidence="2">
    <location>
        <begin position="10"/>
        <end position="81"/>
    </location>
</feature>
<reference evidence="4" key="1">
    <citation type="submission" date="2024-04" db="EMBL/GenBank/DDBJ databases">
        <title>Salinicola lusitanus LLJ914,a marine bacterium isolated from the Okinawa Trough.</title>
        <authorList>
            <person name="Li J."/>
        </authorList>
    </citation>
    <scope>NUCLEOTIDE SEQUENCE [LARGE SCALE GENOMIC DNA]</scope>
</reference>
<proteinExistence type="predicted"/>
<feature type="domain" description="BLOC-2 complex member HPS3 C-terminal" evidence="2">
    <location>
        <begin position="87"/>
        <end position="116"/>
    </location>
</feature>
<dbReference type="GO" id="GO:0005737">
    <property type="term" value="C:cytoplasm"/>
    <property type="evidence" value="ECO:0007669"/>
    <property type="project" value="TreeGrafter"/>
</dbReference>
<evidence type="ECO:0000313" key="4">
    <source>
        <dbReference type="Proteomes" id="UP001460270"/>
    </source>
</evidence>
<dbReference type="PANTHER" id="PTHR28633:SF1">
    <property type="entry name" value="BLOC-2 COMPLEX MEMBER HPS3"/>
    <property type="match status" value="1"/>
</dbReference>